<comment type="caution">
    <text evidence="11">The sequence shown here is derived from an EMBL/GenBank/DDBJ whole genome shotgun (WGS) entry which is preliminary data.</text>
</comment>
<feature type="transmembrane region" description="Helical" evidence="9">
    <location>
        <begin position="12"/>
        <end position="37"/>
    </location>
</feature>
<name>A0ABS9AJR5_9GAMM</name>
<evidence type="ECO:0000256" key="5">
    <source>
        <dbReference type="ARBA" id="ARBA00022692"/>
    </source>
</evidence>
<evidence type="ECO:0000256" key="3">
    <source>
        <dbReference type="ARBA" id="ARBA00022475"/>
    </source>
</evidence>
<feature type="transmembrane region" description="Helical" evidence="9">
    <location>
        <begin position="96"/>
        <end position="118"/>
    </location>
</feature>
<keyword evidence="5 9" id="KW-0812">Transmembrane</keyword>
<keyword evidence="3" id="KW-1003">Cell membrane</keyword>
<dbReference type="PANTHER" id="PTHR35011:SF10">
    <property type="entry name" value="TRAP TRANSPORTER SMALL PERMEASE PROTEIN"/>
    <property type="match status" value="1"/>
</dbReference>
<dbReference type="PANTHER" id="PTHR35011">
    <property type="entry name" value="2,3-DIKETO-L-GULONATE TRAP TRANSPORTER SMALL PERMEASE PROTEIN YIAM"/>
    <property type="match status" value="1"/>
</dbReference>
<comment type="subunit">
    <text evidence="9">The complex comprises the extracytoplasmic solute receptor protein and the two transmembrane proteins.</text>
</comment>
<reference evidence="11 12" key="1">
    <citation type="journal article" date="2021" name="Front. Microbiol.">
        <title>Aerobic Denitrification and Heterotrophic Sulfur Oxidation in the Genus Halomonas Revealed by Six Novel Species Characterizations and Genome-Based Analysis.</title>
        <authorList>
            <person name="Wang L."/>
            <person name="Shao Z."/>
        </authorList>
    </citation>
    <scope>NUCLEOTIDE SEQUENCE [LARGE SCALE GENOMIC DNA]</scope>
    <source>
        <strain evidence="11 12">MCCC 1A11036</strain>
    </source>
</reference>
<comment type="similarity">
    <text evidence="8 9">Belongs to the TRAP transporter small permease family.</text>
</comment>
<keyword evidence="2 9" id="KW-0813">Transport</keyword>
<evidence type="ECO:0000313" key="12">
    <source>
        <dbReference type="Proteomes" id="UP001320122"/>
    </source>
</evidence>
<feature type="transmembrane region" description="Helical" evidence="9">
    <location>
        <begin position="57"/>
        <end position="75"/>
    </location>
</feature>
<evidence type="ECO:0000313" key="11">
    <source>
        <dbReference type="EMBL" id="MCE8021961.1"/>
    </source>
</evidence>
<organism evidence="11 12">
    <name type="scientific">Billgrantia zhangzhouensis</name>
    <dbReference type="NCBI Taxonomy" id="2733481"/>
    <lineage>
        <taxon>Bacteria</taxon>
        <taxon>Pseudomonadati</taxon>
        <taxon>Pseudomonadota</taxon>
        <taxon>Gammaproteobacteria</taxon>
        <taxon>Oceanospirillales</taxon>
        <taxon>Halomonadaceae</taxon>
        <taxon>Billgrantia</taxon>
    </lineage>
</organism>
<evidence type="ECO:0000256" key="6">
    <source>
        <dbReference type="ARBA" id="ARBA00022989"/>
    </source>
</evidence>
<dbReference type="Pfam" id="PF04290">
    <property type="entry name" value="DctQ"/>
    <property type="match status" value="1"/>
</dbReference>
<protein>
    <recommendedName>
        <fullName evidence="9">TRAP transporter small permease protein</fullName>
    </recommendedName>
</protein>
<keyword evidence="6 9" id="KW-1133">Transmembrane helix</keyword>
<evidence type="ECO:0000256" key="7">
    <source>
        <dbReference type="ARBA" id="ARBA00023136"/>
    </source>
</evidence>
<keyword evidence="7 9" id="KW-0472">Membrane</keyword>
<dbReference type="Proteomes" id="UP001320122">
    <property type="component" value="Unassembled WGS sequence"/>
</dbReference>
<comment type="subcellular location">
    <subcellularLocation>
        <location evidence="1 9">Cell inner membrane</location>
        <topology evidence="1 9">Multi-pass membrane protein</topology>
    </subcellularLocation>
</comment>
<sequence>MLSTVHKRVEAVLAWTENVAAIVAGCAALTTMLLVTFDAILRHLFAWPLTFQLHLTQYYLLVALTMLGLSWGYRTGGAIQIRLLINKLPQTYVTPLVRIGLLASSLYMAALAWHAALVFHRAWVRDQVIMGVIDWPVAWSWIWVPIGCGLLALRLLLDATAPRLRAIGASH</sequence>
<evidence type="ECO:0000256" key="8">
    <source>
        <dbReference type="ARBA" id="ARBA00038436"/>
    </source>
</evidence>
<evidence type="ECO:0000256" key="2">
    <source>
        <dbReference type="ARBA" id="ARBA00022448"/>
    </source>
</evidence>
<accession>A0ABS9AJR5</accession>
<evidence type="ECO:0000256" key="9">
    <source>
        <dbReference type="RuleBase" id="RU369079"/>
    </source>
</evidence>
<feature type="domain" description="Tripartite ATP-independent periplasmic transporters DctQ component" evidence="10">
    <location>
        <begin position="32"/>
        <end position="158"/>
    </location>
</feature>
<dbReference type="EMBL" id="JABFTT010000015">
    <property type="protein sequence ID" value="MCE8021961.1"/>
    <property type="molecule type" value="Genomic_DNA"/>
</dbReference>
<feature type="transmembrane region" description="Helical" evidence="9">
    <location>
        <begin position="138"/>
        <end position="157"/>
    </location>
</feature>
<keyword evidence="4 9" id="KW-0997">Cell inner membrane</keyword>
<evidence type="ECO:0000259" key="10">
    <source>
        <dbReference type="Pfam" id="PF04290"/>
    </source>
</evidence>
<comment type="function">
    <text evidence="9">Part of the tripartite ATP-independent periplasmic (TRAP) transport system.</text>
</comment>
<gene>
    <name evidence="11" type="ORF">HOP51_17860</name>
</gene>
<proteinExistence type="inferred from homology"/>
<dbReference type="InterPro" id="IPR055348">
    <property type="entry name" value="DctQ"/>
</dbReference>
<dbReference type="InterPro" id="IPR007387">
    <property type="entry name" value="TRAP_DctQ"/>
</dbReference>
<dbReference type="RefSeq" id="WP_234275254.1">
    <property type="nucleotide sequence ID" value="NZ_JABFTT010000015.1"/>
</dbReference>
<keyword evidence="12" id="KW-1185">Reference proteome</keyword>
<evidence type="ECO:0000256" key="1">
    <source>
        <dbReference type="ARBA" id="ARBA00004429"/>
    </source>
</evidence>
<evidence type="ECO:0000256" key="4">
    <source>
        <dbReference type="ARBA" id="ARBA00022519"/>
    </source>
</evidence>